<evidence type="ECO:0000313" key="5">
    <source>
        <dbReference type="EMBL" id="MBB5055510.1"/>
    </source>
</evidence>
<feature type="transmembrane region" description="Helical" evidence="3">
    <location>
        <begin position="6"/>
        <end position="26"/>
    </location>
</feature>
<dbReference type="InterPro" id="IPR013766">
    <property type="entry name" value="Thioredoxin_domain"/>
</dbReference>
<proteinExistence type="predicted"/>
<dbReference type="GO" id="GO:0016491">
    <property type="term" value="F:oxidoreductase activity"/>
    <property type="evidence" value="ECO:0007669"/>
    <property type="project" value="InterPro"/>
</dbReference>
<dbReference type="SUPFAM" id="SSF52833">
    <property type="entry name" value="Thioredoxin-like"/>
    <property type="match status" value="1"/>
</dbReference>
<dbReference type="AlphaFoldDB" id="A0A7W7Z901"/>
<dbReference type="PANTHER" id="PTHR42852">
    <property type="entry name" value="THIOL:DISULFIDE INTERCHANGE PROTEIN DSBE"/>
    <property type="match status" value="1"/>
</dbReference>
<keyword evidence="6" id="KW-1185">Reference proteome</keyword>
<dbReference type="Pfam" id="PF00578">
    <property type="entry name" value="AhpC-TSA"/>
    <property type="match status" value="1"/>
</dbReference>
<dbReference type="PROSITE" id="PS51352">
    <property type="entry name" value="THIOREDOXIN_2"/>
    <property type="match status" value="1"/>
</dbReference>
<keyword evidence="1" id="KW-0676">Redox-active center</keyword>
<keyword evidence="3" id="KW-0812">Transmembrane</keyword>
<organism evidence="5 6">
    <name type="scientific">Granulicella aggregans</name>
    <dbReference type="NCBI Taxonomy" id="474949"/>
    <lineage>
        <taxon>Bacteria</taxon>
        <taxon>Pseudomonadati</taxon>
        <taxon>Acidobacteriota</taxon>
        <taxon>Terriglobia</taxon>
        <taxon>Terriglobales</taxon>
        <taxon>Acidobacteriaceae</taxon>
        <taxon>Granulicella</taxon>
    </lineage>
</organism>
<name>A0A7W7Z901_9BACT</name>
<comment type="caution">
    <text evidence="5">The sequence shown here is derived from an EMBL/GenBank/DDBJ whole genome shotgun (WGS) entry which is preliminary data.</text>
</comment>
<dbReference type="PANTHER" id="PTHR42852:SF13">
    <property type="entry name" value="PROTEIN DIPZ"/>
    <property type="match status" value="1"/>
</dbReference>
<feature type="region of interest" description="Disordered" evidence="2">
    <location>
        <begin position="206"/>
        <end position="225"/>
    </location>
</feature>
<evidence type="ECO:0000256" key="1">
    <source>
        <dbReference type="ARBA" id="ARBA00023284"/>
    </source>
</evidence>
<dbReference type="EMBL" id="JACHIP010000001">
    <property type="protein sequence ID" value="MBB5055510.1"/>
    <property type="molecule type" value="Genomic_DNA"/>
</dbReference>
<accession>A0A7W7Z901</accession>
<dbReference type="Proteomes" id="UP000540989">
    <property type="component" value="Unassembled WGS sequence"/>
</dbReference>
<keyword evidence="3" id="KW-1133">Transmembrane helix</keyword>
<dbReference type="PROSITE" id="PS00194">
    <property type="entry name" value="THIOREDOXIN_1"/>
    <property type="match status" value="1"/>
</dbReference>
<gene>
    <name evidence="5" type="ORF">HDF16_000179</name>
</gene>
<evidence type="ECO:0000256" key="3">
    <source>
        <dbReference type="SAM" id="Phobius"/>
    </source>
</evidence>
<dbReference type="GO" id="GO:0016209">
    <property type="term" value="F:antioxidant activity"/>
    <property type="evidence" value="ECO:0007669"/>
    <property type="project" value="InterPro"/>
</dbReference>
<protein>
    <submittedName>
        <fullName evidence="5">Peroxiredoxin</fullName>
    </submittedName>
</protein>
<dbReference type="CDD" id="cd02966">
    <property type="entry name" value="TlpA_like_family"/>
    <property type="match status" value="1"/>
</dbReference>
<sequence length="225" mass="24030">MKKSAFFVAMMVFGISLMIWAGVYSLRARKLKAQQAQANHIVLTKDGAANLGDGAGSSGETTAQDIPLKGKPAPAFTLVNLEGKKVSLADYKGRPVVVNFWATWCAPCKLEMPWFEEFRQKYQAQGFEILGIAEDDAGKDEIAKTAKKVAVTYPILLTDGKVAPAYGGVDMLPTSFYIDRKGLVTTETIGLASKDEVEANIKKLLGPDGASTASLSSALPVGPGR</sequence>
<dbReference type="RefSeq" id="WP_348641199.1">
    <property type="nucleotide sequence ID" value="NZ_JACHIP010000001.1"/>
</dbReference>
<dbReference type="InterPro" id="IPR050553">
    <property type="entry name" value="Thioredoxin_ResA/DsbE_sf"/>
</dbReference>
<dbReference type="Gene3D" id="3.40.30.10">
    <property type="entry name" value="Glutaredoxin"/>
    <property type="match status" value="1"/>
</dbReference>
<evidence type="ECO:0000259" key="4">
    <source>
        <dbReference type="PROSITE" id="PS51352"/>
    </source>
</evidence>
<evidence type="ECO:0000256" key="2">
    <source>
        <dbReference type="SAM" id="MobiDB-lite"/>
    </source>
</evidence>
<dbReference type="InterPro" id="IPR017937">
    <property type="entry name" value="Thioredoxin_CS"/>
</dbReference>
<keyword evidence="3" id="KW-0472">Membrane</keyword>
<reference evidence="5 6" key="1">
    <citation type="submission" date="2020-08" db="EMBL/GenBank/DDBJ databases">
        <title>Genomic Encyclopedia of Type Strains, Phase IV (KMG-V): Genome sequencing to study the core and pangenomes of soil and plant-associated prokaryotes.</title>
        <authorList>
            <person name="Whitman W."/>
        </authorList>
    </citation>
    <scope>NUCLEOTIDE SEQUENCE [LARGE SCALE GENOMIC DNA]</scope>
    <source>
        <strain evidence="5 6">M8UP14</strain>
    </source>
</reference>
<dbReference type="InterPro" id="IPR036249">
    <property type="entry name" value="Thioredoxin-like_sf"/>
</dbReference>
<feature type="domain" description="Thioredoxin" evidence="4">
    <location>
        <begin position="67"/>
        <end position="206"/>
    </location>
</feature>
<dbReference type="InterPro" id="IPR000866">
    <property type="entry name" value="AhpC/TSA"/>
</dbReference>
<evidence type="ECO:0000313" key="6">
    <source>
        <dbReference type="Proteomes" id="UP000540989"/>
    </source>
</evidence>